<dbReference type="InterPro" id="IPR011032">
    <property type="entry name" value="GroES-like_sf"/>
</dbReference>
<dbReference type="PANTHER" id="PTHR43161:SF9">
    <property type="entry name" value="SORBITOL DEHYDROGENASE"/>
    <property type="match status" value="1"/>
</dbReference>
<evidence type="ECO:0000256" key="6">
    <source>
        <dbReference type="RuleBase" id="RU361277"/>
    </source>
</evidence>
<dbReference type="Gene3D" id="3.90.180.10">
    <property type="entry name" value="Medium-chain alcohol dehydrogenases, catalytic domain"/>
    <property type="match status" value="1"/>
</dbReference>
<evidence type="ECO:0000256" key="2">
    <source>
        <dbReference type="ARBA" id="ARBA00008072"/>
    </source>
</evidence>
<dbReference type="Proteomes" id="UP001461341">
    <property type="component" value="Chromosome"/>
</dbReference>
<dbReference type="Pfam" id="PF08240">
    <property type="entry name" value="ADH_N"/>
    <property type="match status" value="1"/>
</dbReference>
<dbReference type="PROSITE" id="PS00059">
    <property type="entry name" value="ADH_ZINC"/>
    <property type="match status" value="1"/>
</dbReference>
<dbReference type="Gene3D" id="3.40.50.720">
    <property type="entry name" value="NAD(P)-binding Rossmann-like Domain"/>
    <property type="match status" value="1"/>
</dbReference>
<dbReference type="SUPFAM" id="SSF50129">
    <property type="entry name" value="GroES-like"/>
    <property type="match status" value="1"/>
</dbReference>
<dbReference type="InterPro" id="IPR013154">
    <property type="entry name" value="ADH-like_N"/>
</dbReference>
<gene>
    <name evidence="8" type="ORF">QBE54_08630</name>
</gene>
<evidence type="ECO:0000313" key="9">
    <source>
        <dbReference type="Proteomes" id="UP001461341"/>
    </source>
</evidence>
<evidence type="ECO:0000313" key="8">
    <source>
        <dbReference type="EMBL" id="WZL75647.1"/>
    </source>
</evidence>
<comment type="cofactor">
    <cofactor evidence="1 6">
        <name>Zn(2+)</name>
        <dbReference type="ChEBI" id="CHEBI:29105"/>
    </cofactor>
</comment>
<dbReference type="SMART" id="SM00829">
    <property type="entry name" value="PKS_ER"/>
    <property type="match status" value="1"/>
</dbReference>
<evidence type="ECO:0000256" key="4">
    <source>
        <dbReference type="ARBA" id="ARBA00022833"/>
    </source>
</evidence>
<dbReference type="SUPFAM" id="SSF51735">
    <property type="entry name" value="NAD(P)-binding Rossmann-fold domains"/>
    <property type="match status" value="1"/>
</dbReference>
<dbReference type="InterPro" id="IPR036291">
    <property type="entry name" value="NAD(P)-bd_dom_sf"/>
</dbReference>
<name>A0ABZ2YAP1_9BACT</name>
<proteinExistence type="inferred from homology"/>
<evidence type="ECO:0000256" key="1">
    <source>
        <dbReference type="ARBA" id="ARBA00001947"/>
    </source>
</evidence>
<dbReference type="InterPro" id="IPR045306">
    <property type="entry name" value="SDH-like"/>
</dbReference>
<accession>A0ABZ2YAP1</accession>
<dbReference type="Pfam" id="PF00107">
    <property type="entry name" value="ADH_zinc_N"/>
    <property type="match status" value="1"/>
</dbReference>
<keyword evidence="4 6" id="KW-0862">Zinc</keyword>
<keyword evidence="3 6" id="KW-0479">Metal-binding</keyword>
<evidence type="ECO:0000256" key="5">
    <source>
        <dbReference type="ARBA" id="ARBA00023002"/>
    </source>
</evidence>
<comment type="similarity">
    <text evidence="2 6">Belongs to the zinc-containing alcohol dehydrogenase family.</text>
</comment>
<feature type="domain" description="Enoyl reductase (ER)" evidence="7">
    <location>
        <begin position="11"/>
        <end position="345"/>
    </location>
</feature>
<dbReference type="InterPro" id="IPR013149">
    <property type="entry name" value="ADH-like_C"/>
</dbReference>
<reference evidence="8 9" key="1">
    <citation type="submission" date="2023-03" db="EMBL/GenBank/DDBJ databases">
        <title>Novel Species.</title>
        <authorList>
            <person name="Ma S."/>
        </authorList>
    </citation>
    <scope>NUCLEOTIDE SEQUENCE [LARGE SCALE GENOMIC DNA]</scope>
    <source>
        <strain evidence="8 9">B11</strain>
    </source>
</reference>
<keyword evidence="9" id="KW-1185">Reference proteome</keyword>
<protein>
    <submittedName>
        <fullName evidence="8">NAD(P)-dependent alcohol dehydrogenase</fullName>
    </submittedName>
</protein>
<keyword evidence="5" id="KW-0560">Oxidoreductase</keyword>
<organism evidence="8 9">
    <name type="scientific">Thermatribacter velox</name>
    <dbReference type="NCBI Taxonomy" id="3039681"/>
    <lineage>
        <taxon>Bacteria</taxon>
        <taxon>Pseudomonadati</taxon>
        <taxon>Atribacterota</taxon>
        <taxon>Atribacteria</taxon>
        <taxon>Atribacterales</taxon>
        <taxon>Thermatribacteraceae</taxon>
        <taxon>Thermatribacter</taxon>
    </lineage>
</organism>
<evidence type="ECO:0000259" key="7">
    <source>
        <dbReference type="SMART" id="SM00829"/>
    </source>
</evidence>
<dbReference type="CDD" id="cd05285">
    <property type="entry name" value="sorbitol_DH"/>
    <property type="match status" value="1"/>
</dbReference>
<dbReference type="RefSeq" id="WP_369017797.1">
    <property type="nucleotide sequence ID" value="NZ_CP121689.1"/>
</dbReference>
<evidence type="ECO:0000256" key="3">
    <source>
        <dbReference type="ARBA" id="ARBA00022723"/>
    </source>
</evidence>
<dbReference type="PANTHER" id="PTHR43161">
    <property type="entry name" value="SORBITOL DEHYDROGENASE"/>
    <property type="match status" value="1"/>
</dbReference>
<dbReference type="InterPro" id="IPR002328">
    <property type="entry name" value="ADH_Zn_CS"/>
</dbReference>
<dbReference type="InterPro" id="IPR020843">
    <property type="entry name" value="ER"/>
</dbReference>
<dbReference type="EMBL" id="CP121689">
    <property type="protein sequence ID" value="WZL75647.1"/>
    <property type="molecule type" value="Genomic_DNA"/>
</dbReference>
<sequence>MQNTMKVAVMRDIGKIEIEERPVPVPLEEEVLIRIKSVGVCGSDVHYFTEGRIGDYVVKPPFVLGHECSGEVVEVGSKVKTLRPGDRVTMEPGIPCGKCEFCRSGRYNLCPDVVFWATPPIDGTFCEYVTHPASFTYRIGEGVSFEEAALVEPLSVGFYAVRRSGIEPGQSALVLGSGPIGLVTLLVLLARGVGRVFTVDIYALRLEKARELGAAEVANAREVDVVEWVKELTGGKGVDVVFETAGSVATTQQTTEVVKRGGKVVLVGLPSQSRIDYDIIKVIDKELDVLGIFRYANTYPGCVDLLNSGKVNLKALITHRFSLEETQKALEFAHQNKAESVKVVVNVD</sequence>